<dbReference type="PANTHER" id="PTHR38477:SF1">
    <property type="entry name" value="MUREIN L,D-TRANSPEPTIDASE CATALYTIC DOMAIN FAMILY PROTEIN"/>
    <property type="match status" value="1"/>
</dbReference>
<dbReference type="PANTHER" id="PTHR38477">
    <property type="entry name" value="HYPOTHETICAL EXPORTED PROTEIN"/>
    <property type="match status" value="1"/>
</dbReference>
<proteinExistence type="predicted"/>
<evidence type="ECO:0000313" key="2">
    <source>
        <dbReference type="Proteomes" id="UP000044071"/>
    </source>
</evidence>
<accession>A0A078L1D9</accession>
<keyword evidence="2" id="KW-1185">Reference proteome</keyword>
<dbReference type="eggNOG" id="COG1376">
    <property type="taxonomic scope" value="Bacteria"/>
</dbReference>
<dbReference type="EMBL" id="CCSB01000004">
    <property type="protein sequence ID" value="CDZ79006.1"/>
    <property type="molecule type" value="Genomic_DNA"/>
</dbReference>
<evidence type="ECO:0000313" key="1">
    <source>
        <dbReference type="EMBL" id="CDZ79006.1"/>
    </source>
</evidence>
<protein>
    <recommendedName>
        <fullName evidence="3">L,D-transpeptidase catalytic domain</fullName>
    </recommendedName>
</protein>
<organism evidence="1 2">
    <name type="scientific">Legionella massiliensis</name>
    <dbReference type="NCBI Taxonomy" id="1034943"/>
    <lineage>
        <taxon>Bacteria</taxon>
        <taxon>Pseudomonadati</taxon>
        <taxon>Pseudomonadota</taxon>
        <taxon>Gammaproteobacteria</taxon>
        <taxon>Legionellales</taxon>
        <taxon>Legionellaceae</taxon>
        <taxon>Legionella</taxon>
    </lineage>
</organism>
<dbReference type="RefSeq" id="WP_044012167.1">
    <property type="nucleotide sequence ID" value="NZ_CCVW01000004.1"/>
</dbReference>
<sequence>MRTNLLLILAVTSTCFSVPSPQLQQEKIIISNDNSAMKEIFSMLSPQIAYVRTPTLSLDEIQNMLQQEAPTLNVAVINKVLKTLKCANEFNVEHNNVLTIIDYSLPSSEKRLWVFDLKERTLLFNTYVSHGIMSGALETKYFSNKYNSKSSSIGVYKTEKSYYGRDGLSLRLDGLDQGFNDNAANRSVVMHGGWYVDENFIKKYGRAGRSWGCPALPLNMTKQIINTIKEDSLFVVYYPSDNWFMKSKFLNCDNLSPIRYTGNLNGEIKPAPEDVEKREDVIFAKIYSKNLDSEPVVAMTADDYIRIFHNSAPLGRMLRRQINNIEYIALSNTEFENIIANNNKDEINAINFVIPVITMVRGYYETQMHLVDFGRIKEIKVNSESSNKDSRSYTVNFESKPSVTLRTTNQFIRWVGL</sequence>
<dbReference type="Pfam" id="PF13645">
    <property type="entry name" value="YkuD_2"/>
    <property type="match status" value="1"/>
</dbReference>
<reference evidence="1 2" key="1">
    <citation type="submission" date="2014-06" db="EMBL/GenBank/DDBJ databases">
        <authorList>
            <person name="Urmite Genomes Urmite Genomes"/>
        </authorList>
    </citation>
    <scope>NUCLEOTIDE SEQUENCE [LARGE SCALE GENOMIC DNA]</scope>
</reference>
<dbReference type="AlphaFoldDB" id="A0A078L1D9"/>
<evidence type="ECO:0008006" key="3">
    <source>
        <dbReference type="Google" id="ProtNLM"/>
    </source>
</evidence>
<dbReference type="Proteomes" id="UP000044071">
    <property type="component" value="Unassembled WGS sequence"/>
</dbReference>
<dbReference type="InterPro" id="IPR032676">
    <property type="entry name" value="YkuD_2"/>
</dbReference>
<dbReference type="OrthoDB" id="9815195at2"/>
<gene>
    <name evidence="1" type="ORF">BN59_03321</name>
</gene>
<name>A0A078L1D9_9GAMM</name>
<dbReference type="STRING" id="1034943.BN59_03321"/>